<evidence type="ECO:0000256" key="12">
    <source>
        <dbReference type="SAM" id="SignalP"/>
    </source>
</evidence>
<dbReference type="EMBL" id="JBJQND010000016">
    <property type="protein sequence ID" value="KAL3846850.1"/>
    <property type="molecule type" value="Genomic_DNA"/>
</dbReference>
<dbReference type="Gene3D" id="3.40.50.10140">
    <property type="entry name" value="Toll/interleukin-1 receptor homology (TIR) domain"/>
    <property type="match status" value="2"/>
</dbReference>
<evidence type="ECO:0000256" key="10">
    <source>
        <dbReference type="ARBA" id="ARBA00023180"/>
    </source>
</evidence>
<evidence type="ECO:0000256" key="8">
    <source>
        <dbReference type="ARBA" id="ARBA00023136"/>
    </source>
</evidence>
<dbReference type="PANTHER" id="PTHR24365:SF541">
    <property type="entry name" value="PROTEIN TOLL-RELATED"/>
    <property type="match status" value="1"/>
</dbReference>
<sequence>MEAVLIFALFVFLKSRPTLASLLPSQKCEYEIKAVGYYSLFDIHEQPLKTFRRFIQIESSKNNECYVNTTEVVNSFNFTENPVIAMFVMLCTYKTLVHFTQFHEPKHFNAIGYLIAENCQLSSDSIFHISRSMDLRVIMSMNAQISKRYNDESEDCMGLQNIISYYFHNSHYPPPNITEVIPCNEFFSQLAEVYFGNMSWSELPIFIQERLKQLQTLDIENNKFTVPPSFPWTDEVQSYPKNLSRPNFFQNQYRDTFGLDIPANIIRRYYNLNYNRISDLRNYSFHGYLHLLTIKSNHLAHVGVQTFRNISGLQHLDLSQNELESIPVGTFDNLVTLRNLILQKNKIQKLDTGVFDSLRSIISLNIANNSIGILQNGLFATLWNLRILNLAYNNISIIETEAFPLDTIALKYIYLNNNPLVFMPEFIFWIRNLYLVNLQSTLISFRNFGDFIDRIEYTKLAETVYQSKSIADIYMESTLDRIRLIDLSNANVEDLCIQNMTQLRKIKLVLMIQNYRFKLDGNPLFCGCKIISFQRFIYELLGKKTIRGDEYYFTEWKCESPVELRGRRMLDVKPEETYCPINVSGCPGECSCYKRYVNINIIVDCRQRNLSDLHQVMPQGDLELWYSGNEIKILNDRDYLGFVKVLDLSENRISKLDASAIERLNNVQKLYLHSNLLAYLPQVIANIQFETLTLRSNPFKCDCRTLWIKHLMMKQLENIADWSHVKCNNKQEEGRHILSVPDDEFVCEEVFDSLRFVITPTVTSTCVLISVILFLVILYAYRLECKVLIYIYFGVHPFDKDMANNDEEVDAVIIHSEQLTDWVMNQIVDILEGGNYNYRVCDMTRDFVIGFTFQENLNQISRHSKRMILIISEDWSTDDDIFKVAWNIAQEKIKISKSNFGIIINHGVTSKQIQDKELLRFMKRGRCIESRHRLFLDKILYSMPIKDTYRQKRKPNTKSLIQREFSINEGQIDDKTIHAYLSYSDQDLEFVTKELAPELEKKGYRLFLSDRDFIPGASKEENILKAINVSLRTVFVLSGSHIQDEWSLFTFITASEKSLREKTNYLIVIVRENVDLSTMDEEVKHYLKTNISLHVKDKWFWSKLCNGMPPTDWKYANGHTPPLFMPNCIYPDDVSMEIKKCTRSS</sequence>
<protein>
    <recommendedName>
        <fullName evidence="13">TIR domain-containing protein</fullName>
    </recommendedName>
</protein>
<keyword evidence="5 12" id="KW-0732">Signal</keyword>
<keyword evidence="7 11" id="KW-1133">Transmembrane helix</keyword>
<evidence type="ECO:0000256" key="4">
    <source>
        <dbReference type="ARBA" id="ARBA00022692"/>
    </source>
</evidence>
<dbReference type="SUPFAM" id="SSF52058">
    <property type="entry name" value="L domain-like"/>
    <property type="match status" value="3"/>
</dbReference>
<evidence type="ECO:0000256" key="2">
    <source>
        <dbReference type="ARBA" id="ARBA00009634"/>
    </source>
</evidence>
<feature type="chain" id="PRO_5044746383" description="TIR domain-containing protein" evidence="12">
    <location>
        <begin position="21"/>
        <end position="1145"/>
    </location>
</feature>
<evidence type="ECO:0000256" key="1">
    <source>
        <dbReference type="ARBA" id="ARBA00004479"/>
    </source>
</evidence>
<comment type="caution">
    <text evidence="14">The sequence shown here is derived from an EMBL/GenBank/DDBJ whole genome shotgun (WGS) entry which is preliminary data.</text>
</comment>
<dbReference type="InterPro" id="IPR003591">
    <property type="entry name" value="Leu-rich_rpt_typical-subtyp"/>
</dbReference>
<reference evidence="14 15" key="1">
    <citation type="submission" date="2024-11" db="EMBL/GenBank/DDBJ databases">
        <title>Chromosome-level genome assembly of the freshwater bivalve Anodonta woodiana.</title>
        <authorList>
            <person name="Chen X."/>
        </authorList>
    </citation>
    <scope>NUCLEOTIDE SEQUENCE [LARGE SCALE GENOMIC DNA]</scope>
    <source>
        <strain evidence="14">MN2024</strain>
        <tissue evidence="14">Gills</tissue>
    </source>
</reference>
<keyword evidence="10" id="KW-0325">Glycoprotein</keyword>
<dbReference type="InterPro" id="IPR000483">
    <property type="entry name" value="Cys-rich_flank_reg_C"/>
</dbReference>
<dbReference type="SMART" id="SM00369">
    <property type="entry name" value="LRR_TYP"/>
    <property type="match status" value="8"/>
</dbReference>
<accession>A0ABD3UEP3</accession>
<dbReference type="SMART" id="SM00082">
    <property type="entry name" value="LRRCT"/>
    <property type="match status" value="2"/>
</dbReference>
<keyword evidence="6" id="KW-0677">Repeat</keyword>
<evidence type="ECO:0000256" key="11">
    <source>
        <dbReference type="SAM" id="Phobius"/>
    </source>
</evidence>
<dbReference type="AlphaFoldDB" id="A0ABD3UEP3"/>
<dbReference type="Pfam" id="PF13855">
    <property type="entry name" value="LRR_8"/>
    <property type="match status" value="2"/>
</dbReference>
<dbReference type="InterPro" id="IPR001611">
    <property type="entry name" value="Leu-rich_rpt"/>
</dbReference>
<dbReference type="GO" id="GO:0016020">
    <property type="term" value="C:membrane"/>
    <property type="evidence" value="ECO:0007669"/>
    <property type="project" value="UniProtKB-SubCell"/>
</dbReference>
<feature type="domain" description="TIR" evidence="13">
    <location>
        <begin position="975"/>
        <end position="1108"/>
    </location>
</feature>
<evidence type="ECO:0000256" key="5">
    <source>
        <dbReference type="ARBA" id="ARBA00022729"/>
    </source>
</evidence>
<evidence type="ECO:0000256" key="9">
    <source>
        <dbReference type="ARBA" id="ARBA00023170"/>
    </source>
</evidence>
<name>A0ABD3UEP3_SINWO</name>
<comment type="similarity">
    <text evidence="2">Belongs to the Toll-like receptor family.</text>
</comment>
<feature type="domain" description="TIR" evidence="13">
    <location>
        <begin position="807"/>
        <end position="943"/>
    </location>
</feature>
<keyword evidence="9" id="KW-0675">Receptor</keyword>
<keyword evidence="3" id="KW-0433">Leucine-rich repeat</keyword>
<evidence type="ECO:0000259" key="13">
    <source>
        <dbReference type="PROSITE" id="PS50104"/>
    </source>
</evidence>
<dbReference type="Gene3D" id="3.80.10.10">
    <property type="entry name" value="Ribonuclease Inhibitor"/>
    <property type="match status" value="3"/>
</dbReference>
<dbReference type="InterPro" id="IPR032675">
    <property type="entry name" value="LRR_dom_sf"/>
</dbReference>
<dbReference type="PROSITE" id="PS51450">
    <property type="entry name" value="LRR"/>
    <property type="match status" value="2"/>
</dbReference>
<dbReference type="Pfam" id="PF01582">
    <property type="entry name" value="TIR"/>
    <property type="match status" value="1"/>
</dbReference>
<feature type="signal peptide" evidence="12">
    <location>
        <begin position="1"/>
        <end position="20"/>
    </location>
</feature>
<dbReference type="Proteomes" id="UP001634394">
    <property type="component" value="Unassembled WGS sequence"/>
</dbReference>
<organism evidence="14 15">
    <name type="scientific">Sinanodonta woodiana</name>
    <name type="common">Chinese pond mussel</name>
    <name type="synonym">Anodonta woodiana</name>
    <dbReference type="NCBI Taxonomy" id="1069815"/>
    <lineage>
        <taxon>Eukaryota</taxon>
        <taxon>Metazoa</taxon>
        <taxon>Spiralia</taxon>
        <taxon>Lophotrochozoa</taxon>
        <taxon>Mollusca</taxon>
        <taxon>Bivalvia</taxon>
        <taxon>Autobranchia</taxon>
        <taxon>Heteroconchia</taxon>
        <taxon>Palaeoheterodonta</taxon>
        <taxon>Unionida</taxon>
        <taxon>Unionoidea</taxon>
        <taxon>Unionidae</taxon>
        <taxon>Unioninae</taxon>
        <taxon>Sinanodonta</taxon>
    </lineage>
</organism>
<evidence type="ECO:0000256" key="3">
    <source>
        <dbReference type="ARBA" id="ARBA00022614"/>
    </source>
</evidence>
<dbReference type="InterPro" id="IPR035897">
    <property type="entry name" value="Toll_tir_struct_dom_sf"/>
</dbReference>
<evidence type="ECO:0000256" key="6">
    <source>
        <dbReference type="ARBA" id="ARBA00022737"/>
    </source>
</evidence>
<dbReference type="SMART" id="SM00255">
    <property type="entry name" value="TIR"/>
    <property type="match status" value="2"/>
</dbReference>
<gene>
    <name evidence="14" type="ORF">ACJMK2_017804</name>
</gene>
<keyword evidence="4 11" id="KW-0812">Transmembrane</keyword>
<evidence type="ECO:0000313" key="14">
    <source>
        <dbReference type="EMBL" id="KAL3846850.1"/>
    </source>
</evidence>
<evidence type="ECO:0000313" key="15">
    <source>
        <dbReference type="Proteomes" id="UP001634394"/>
    </source>
</evidence>
<comment type="subcellular location">
    <subcellularLocation>
        <location evidence="1">Membrane</location>
        <topology evidence="1">Single-pass type I membrane protein</topology>
    </subcellularLocation>
</comment>
<dbReference type="PANTHER" id="PTHR24365">
    <property type="entry name" value="TOLL-LIKE RECEPTOR"/>
    <property type="match status" value="1"/>
</dbReference>
<dbReference type="InterPro" id="IPR000157">
    <property type="entry name" value="TIR_dom"/>
</dbReference>
<feature type="transmembrane region" description="Helical" evidence="11">
    <location>
        <begin position="762"/>
        <end position="781"/>
    </location>
</feature>
<evidence type="ECO:0000256" key="7">
    <source>
        <dbReference type="ARBA" id="ARBA00022989"/>
    </source>
</evidence>
<keyword evidence="8 11" id="KW-0472">Membrane</keyword>
<keyword evidence="15" id="KW-1185">Reference proteome</keyword>
<proteinExistence type="inferred from homology"/>
<dbReference type="SUPFAM" id="SSF52200">
    <property type="entry name" value="Toll/Interleukin receptor TIR domain"/>
    <property type="match status" value="2"/>
</dbReference>
<dbReference type="PROSITE" id="PS50104">
    <property type="entry name" value="TIR"/>
    <property type="match status" value="2"/>
</dbReference>